<sequence>MATPLDRPLGPLVRLWGLTTAQLPPTNAGPAEIAPFVTALLRESIPFTDSISPKDGRQPSASGWVQKPKKTYPESAAPVEVFERVVSPSSLEEIISREKVARPEKLTPETWACRRSVHVDAATTGSASWAEFIRCYKEAHREAEDAFTPEVVASRDAASWDCGDLEVEIDGEVWSELQMTVCEVRHKIAPAGLLNDRVFGVLMLSAALKGADEFVVLSVSINDLATSPLGSLAKEKGAVFGAYTSVERVRKVGDGIEWIMATASDAKGVLPVWVQAKAVTGLIAKDVPMFLGWVAKERAKAEEERVVFLRNMP</sequence>
<evidence type="ECO:0000256" key="1">
    <source>
        <dbReference type="SAM" id="MobiDB-lite"/>
    </source>
</evidence>
<reference evidence="3" key="1">
    <citation type="journal article" date="2021" name="Nat. Commun.">
        <title>Genetic determinants of endophytism in the Arabidopsis root mycobiome.</title>
        <authorList>
            <person name="Mesny F."/>
            <person name="Miyauchi S."/>
            <person name="Thiergart T."/>
            <person name="Pickel B."/>
            <person name="Atanasova L."/>
            <person name="Karlsson M."/>
            <person name="Huettel B."/>
            <person name="Barry K.W."/>
            <person name="Haridas S."/>
            <person name="Chen C."/>
            <person name="Bauer D."/>
            <person name="Andreopoulos W."/>
            <person name="Pangilinan J."/>
            <person name="LaButti K."/>
            <person name="Riley R."/>
            <person name="Lipzen A."/>
            <person name="Clum A."/>
            <person name="Drula E."/>
            <person name="Henrissat B."/>
            <person name="Kohler A."/>
            <person name="Grigoriev I.V."/>
            <person name="Martin F.M."/>
            <person name="Hacquard S."/>
        </authorList>
    </citation>
    <scope>NUCLEOTIDE SEQUENCE</scope>
    <source>
        <strain evidence="3">MPI-SDFR-AT-0117</strain>
    </source>
</reference>
<dbReference type="OrthoDB" id="6423603at2759"/>
<dbReference type="Pfam" id="PF11274">
    <property type="entry name" value="DUF3074"/>
    <property type="match status" value="1"/>
</dbReference>
<evidence type="ECO:0000259" key="2">
    <source>
        <dbReference type="Pfam" id="PF11274"/>
    </source>
</evidence>
<dbReference type="Proteomes" id="UP000770015">
    <property type="component" value="Unassembled WGS sequence"/>
</dbReference>
<dbReference type="PANTHER" id="PTHR40370:SF1">
    <property type="entry name" value="DUF3074 DOMAIN-CONTAINING PROTEIN"/>
    <property type="match status" value="1"/>
</dbReference>
<dbReference type="EMBL" id="JAGSXJ010000026">
    <property type="protein sequence ID" value="KAH6674028.1"/>
    <property type="molecule type" value="Genomic_DNA"/>
</dbReference>
<protein>
    <recommendedName>
        <fullName evidence="2">DUF3074 domain-containing protein</fullName>
    </recommendedName>
</protein>
<dbReference type="PANTHER" id="PTHR40370">
    <property type="entry name" value="EXPRESSED PROTEIN"/>
    <property type="match status" value="1"/>
</dbReference>
<comment type="caution">
    <text evidence="3">The sequence shown here is derived from an EMBL/GenBank/DDBJ whole genome shotgun (WGS) entry which is preliminary data.</text>
</comment>
<feature type="domain" description="DUF3074" evidence="2">
    <location>
        <begin position="111"/>
        <end position="294"/>
    </location>
</feature>
<dbReference type="InterPro" id="IPR024500">
    <property type="entry name" value="DUF3074"/>
</dbReference>
<organism evidence="3 4">
    <name type="scientific">Plectosphaerella plurivora</name>
    <dbReference type="NCBI Taxonomy" id="936078"/>
    <lineage>
        <taxon>Eukaryota</taxon>
        <taxon>Fungi</taxon>
        <taxon>Dikarya</taxon>
        <taxon>Ascomycota</taxon>
        <taxon>Pezizomycotina</taxon>
        <taxon>Sordariomycetes</taxon>
        <taxon>Hypocreomycetidae</taxon>
        <taxon>Glomerellales</taxon>
        <taxon>Plectosphaerellaceae</taxon>
        <taxon>Plectosphaerella</taxon>
    </lineage>
</organism>
<name>A0A9P8V4H3_9PEZI</name>
<accession>A0A9P8V4H3</accession>
<keyword evidence="4" id="KW-1185">Reference proteome</keyword>
<feature type="region of interest" description="Disordered" evidence="1">
    <location>
        <begin position="48"/>
        <end position="68"/>
    </location>
</feature>
<evidence type="ECO:0000313" key="4">
    <source>
        <dbReference type="Proteomes" id="UP000770015"/>
    </source>
</evidence>
<evidence type="ECO:0000313" key="3">
    <source>
        <dbReference type="EMBL" id="KAH6674028.1"/>
    </source>
</evidence>
<proteinExistence type="predicted"/>
<dbReference type="AlphaFoldDB" id="A0A9P8V4H3"/>
<gene>
    <name evidence="3" type="ORF">F5X68DRAFT_278525</name>
</gene>